<name>A0A834M0G6_RHYFE</name>
<comment type="caution">
    <text evidence="1">The sequence shown here is derived from an EMBL/GenBank/DDBJ whole genome shotgun (WGS) entry which is preliminary data.</text>
</comment>
<dbReference type="EMBL" id="JAACXV010014439">
    <property type="protein sequence ID" value="KAF7267296.1"/>
    <property type="molecule type" value="Genomic_DNA"/>
</dbReference>
<dbReference type="Proteomes" id="UP000625711">
    <property type="component" value="Unassembled WGS sequence"/>
</dbReference>
<accession>A0A834M0G6</accession>
<keyword evidence="2" id="KW-1185">Reference proteome</keyword>
<dbReference type="AlphaFoldDB" id="A0A834M0G6"/>
<protein>
    <submittedName>
        <fullName evidence="1">Uncharacterized protein</fullName>
    </submittedName>
</protein>
<gene>
    <name evidence="1" type="ORF">GWI33_019485</name>
</gene>
<reference evidence="1" key="1">
    <citation type="submission" date="2020-08" db="EMBL/GenBank/DDBJ databases">
        <title>Genome sequencing and assembly of the red palm weevil Rhynchophorus ferrugineus.</title>
        <authorList>
            <person name="Dias G.B."/>
            <person name="Bergman C.M."/>
            <person name="Manee M."/>
        </authorList>
    </citation>
    <scope>NUCLEOTIDE SEQUENCE</scope>
    <source>
        <strain evidence="1">AA-2017</strain>
        <tissue evidence="1">Whole larva</tissue>
    </source>
</reference>
<sequence>MLVKDRFPYSKSFRKIRREAGDNRRDFLIVSPSHSFDGLIRWASGSDDGRVKFGVDEINDQARVIGFSITNRSRDTFLIDRAILSLMIFLIRHTQQSKSIVRYALCRGRAVMSDHLTKTVLQI</sequence>
<evidence type="ECO:0000313" key="2">
    <source>
        <dbReference type="Proteomes" id="UP000625711"/>
    </source>
</evidence>
<evidence type="ECO:0000313" key="1">
    <source>
        <dbReference type="EMBL" id="KAF7267296.1"/>
    </source>
</evidence>
<proteinExistence type="predicted"/>
<organism evidence="1 2">
    <name type="scientific">Rhynchophorus ferrugineus</name>
    <name type="common">Red palm weevil</name>
    <name type="synonym">Curculio ferrugineus</name>
    <dbReference type="NCBI Taxonomy" id="354439"/>
    <lineage>
        <taxon>Eukaryota</taxon>
        <taxon>Metazoa</taxon>
        <taxon>Ecdysozoa</taxon>
        <taxon>Arthropoda</taxon>
        <taxon>Hexapoda</taxon>
        <taxon>Insecta</taxon>
        <taxon>Pterygota</taxon>
        <taxon>Neoptera</taxon>
        <taxon>Endopterygota</taxon>
        <taxon>Coleoptera</taxon>
        <taxon>Polyphaga</taxon>
        <taxon>Cucujiformia</taxon>
        <taxon>Curculionidae</taxon>
        <taxon>Dryophthorinae</taxon>
        <taxon>Rhynchophorus</taxon>
    </lineage>
</organism>